<dbReference type="Pfam" id="PF00583">
    <property type="entry name" value="Acetyltransf_1"/>
    <property type="match status" value="1"/>
</dbReference>
<dbReference type="RefSeq" id="WP_380828057.1">
    <property type="nucleotide sequence ID" value="NZ_JBHTCG010000011.1"/>
</dbReference>
<gene>
    <name evidence="2" type="ORF">ACFQSB_19100</name>
</gene>
<evidence type="ECO:0000313" key="2">
    <source>
        <dbReference type="EMBL" id="MFC7384326.1"/>
    </source>
</evidence>
<dbReference type="Gene3D" id="3.40.630.30">
    <property type="match status" value="1"/>
</dbReference>
<dbReference type="PANTHER" id="PTHR37817">
    <property type="entry name" value="N-ACETYLTRANSFERASE EIS"/>
    <property type="match status" value="1"/>
</dbReference>
<organism evidence="2 3">
    <name type="scientific">Sphaerisporangium rhizosphaerae</name>
    <dbReference type="NCBI Taxonomy" id="2269375"/>
    <lineage>
        <taxon>Bacteria</taxon>
        <taxon>Bacillati</taxon>
        <taxon>Actinomycetota</taxon>
        <taxon>Actinomycetes</taxon>
        <taxon>Streptosporangiales</taxon>
        <taxon>Streptosporangiaceae</taxon>
        <taxon>Sphaerisporangium</taxon>
    </lineage>
</organism>
<accession>A0ABW2P3W0</accession>
<feature type="domain" description="N-acetyltransferase" evidence="1">
    <location>
        <begin position="117"/>
        <end position="251"/>
    </location>
</feature>
<evidence type="ECO:0000313" key="3">
    <source>
        <dbReference type="Proteomes" id="UP001596496"/>
    </source>
</evidence>
<dbReference type="CDD" id="cd04301">
    <property type="entry name" value="NAT_SF"/>
    <property type="match status" value="1"/>
</dbReference>
<comment type="caution">
    <text evidence="2">The sequence shown here is derived from an EMBL/GenBank/DDBJ whole genome shotgun (WGS) entry which is preliminary data.</text>
</comment>
<proteinExistence type="predicted"/>
<dbReference type="SUPFAM" id="SSF55729">
    <property type="entry name" value="Acyl-CoA N-acyltransferases (Nat)"/>
    <property type="match status" value="1"/>
</dbReference>
<sequence>MTTLSIHDLEPQLAANRRFWCGWAGDRPDTDLTLYRTDVDHVLFNGVLRVCDQPLDQAVEKAKKHLAGTRWSWWVSADSDEGTADGLAARGGELISDMPVMAIDVTTVRDARMPEGLTIRPAAGDSEVHDYVYAYAGPLGLEGDLDLVVDRELRFSYPDVIRLAGIVDGETVGTCTVSLGTGDVGALYCIATDPAYRRRGIATALTREALRIIRESGRRVATLQASSEGEPVYRNIGFETVTRYRLFTFSE</sequence>
<protein>
    <submittedName>
        <fullName evidence="2">GNAT family N-acetyltransferase</fullName>
    </submittedName>
</protein>
<dbReference type="PROSITE" id="PS51186">
    <property type="entry name" value="GNAT"/>
    <property type="match status" value="1"/>
</dbReference>
<reference evidence="3" key="1">
    <citation type="journal article" date="2019" name="Int. J. Syst. Evol. Microbiol.">
        <title>The Global Catalogue of Microorganisms (GCM) 10K type strain sequencing project: providing services to taxonomists for standard genome sequencing and annotation.</title>
        <authorList>
            <consortium name="The Broad Institute Genomics Platform"/>
            <consortium name="The Broad Institute Genome Sequencing Center for Infectious Disease"/>
            <person name="Wu L."/>
            <person name="Ma J."/>
        </authorList>
    </citation>
    <scope>NUCLEOTIDE SEQUENCE [LARGE SCALE GENOMIC DNA]</scope>
    <source>
        <strain evidence="3">CECT 7649</strain>
    </source>
</reference>
<dbReference type="InterPro" id="IPR051554">
    <property type="entry name" value="Acetyltransferase_Eis"/>
</dbReference>
<dbReference type="InterPro" id="IPR000182">
    <property type="entry name" value="GNAT_dom"/>
</dbReference>
<keyword evidence="3" id="KW-1185">Reference proteome</keyword>
<dbReference type="EMBL" id="JBHTCG010000011">
    <property type="protein sequence ID" value="MFC7384326.1"/>
    <property type="molecule type" value="Genomic_DNA"/>
</dbReference>
<evidence type="ECO:0000259" key="1">
    <source>
        <dbReference type="PROSITE" id="PS51186"/>
    </source>
</evidence>
<dbReference type="Proteomes" id="UP001596496">
    <property type="component" value="Unassembled WGS sequence"/>
</dbReference>
<dbReference type="InterPro" id="IPR016181">
    <property type="entry name" value="Acyl_CoA_acyltransferase"/>
</dbReference>
<name>A0ABW2P3W0_9ACTN</name>
<dbReference type="PANTHER" id="PTHR37817:SF1">
    <property type="entry name" value="N-ACETYLTRANSFERASE EIS"/>
    <property type="match status" value="1"/>
</dbReference>